<protein>
    <submittedName>
        <fullName evidence="2">Nuclear transport factor 2 family protein</fullName>
    </submittedName>
</protein>
<proteinExistence type="predicted"/>
<dbReference type="RefSeq" id="WP_343844111.1">
    <property type="nucleotide sequence ID" value="NZ_BAAAEI010000007.1"/>
</dbReference>
<organism evidence="2 3">
    <name type="scientific">Bowmanella denitrificans</name>
    <dbReference type="NCBI Taxonomy" id="366582"/>
    <lineage>
        <taxon>Bacteria</taxon>
        <taxon>Pseudomonadati</taxon>
        <taxon>Pseudomonadota</taxon>
        <taxon>Gammaproteobacteria</taxon>
        <taxon>Alteromonadales</taxon>
        <taxon>Alteromonadaceae</taxon>
        <taxon>Bowmanella</taxon>
    </lineage>
</organism>
<evidence type="ECO:0000313" key="3">
    <source>
        <dbReference type="Proteomes" id="UP001501757"/>
    </source>
</evidence>
<dbReference type="SUPFAM" id="SSF54427">
    <property type="entry name" value="NTF2-like"/>
    <property type="match status" value="1"/>
</dbReference>
<comment type="caution">
    <text evidence="2">The sequence shown here is derived from an EMBL/GenBank/DDBJ whole genome shotgun (WGS) entry which is preliminary data.</text>
</comment>
<dbReference type="EMBL" id="BAAAEI010000007">
    <property type="protein sequence ID" value="GAA0352945.1"/>
    <property type="molecule type" value="Genomic_DNA"/>
</dbReference>
<dbReference type="InterPro" id="IPR037401">
    <property type="entry name" value="SnoaL-like"/>
</dbReference>
<feature type="domain" description="SnoaL-like" evidence="1">
    <location>
        <begin position="9"/>
        <end position="109"/>
    </location>
</feature>
<dbReference type="InterPro" id="IPR032710">
    <property type="entry name" value="NTF2-like_dom_sf"/>
</dbReference>
<reference evidence="3" key="1">
    <citation type="journal article" date="2019" name="Int. J. Syst. Evol. Microbiol.">
        <title>The Global Catalogue of Microorganisms (GCM) 10K type strain sequencing project: providing services to taxonomists for standard genome sequencing and annotation.</title>
        <authorList>
            <consortium name="The Broad Institute Genomics Platform"/>
            <consortium name="The Broad Institute Genome Sequencing Center for Infectious Disease"/>
            <person name="Wu L."/>
            <person name="Ma J."/>
        </authorList>
    </citation>
    <scope>NUCLEOTIDE SEQUENCE [LARGE SCALE GENOMIC DNA]</scope>
    <source>
        <strain evidence="3">JCM 13378</strain>
    </source>
</reference>
<dbReference type="Gene3D" id="3.10.450.50">
    <property type="match status" value="1"/>
</dbReference>
<gene>
    <name evidence="2" type="ORF">GCM10009092_16580</name>
</gene>
<evidence type="ECO:0000313" key="2">
    <source>
        <dbReference type="EMBL" id="GAA0352945.1"/>
    </source>
</evidence>
<dbReference type="Proteomes" id="UP001501757">
    <property type="component" value="Unassembled WGS sequence"/>
</dbReference>
<accession>A0ABP3GU59</accession>
<name>A0ABP3GU59_9ALTE</name>
<sequence>MNPILNKLEHFYKTLQPDALHCLADIYDKQVRFVDPVGQHQGLEQVQHYFANLLHSCQTCRFDLHTQHLCGDIAYIHWTMYYAHPRLKGATLLSIEGISEIHLGTQRIVYQRDYYDLGAMLYEHLPLLGPLVKWLKRRLAV</sequence>
<dbReference type="Pfam" id="PF12680">
    <property type="entry name" value="SnoaL_2"/>
    <property type="match status" value="1"/>
</dbReference>
<keyword evidence="3" id="KW-1185">Reference proteome</keyword>
<evidence type="ECO:0000259" key="1">
    <source>
        <dbReference type="Pfam" id="PF12680"/>
    </source>
</evidence>